<evidence type="ECO:0000256" key="14">
    <source>
        <dbReference type="ARBA" id="ARBA00022989"/>
    </source>
</evidence>
<dbReference type="InterPro" id="IPR011009">
    <property type="entry name" value="Kinase-like_dom_sf"/>
</dbReference>
<keyword evidence="14 19" id="KW-1133">Transmembrane helix</keyword>
<dbReference type="SMART" id="SM00220">
    <property type="entry name" value="S_TKc"/>
    <property type="match status" value="1"/>
</dbReference>
<evidence type="ECO:0000256" key="18">
    <source>
        <dbReference type="PROSITE-ProRule" id="PRU10141"/>
    </source>
</evidence>
<dbReference type="InterPro" id="IPR017441">
    <property type="entry name" value="Protein_kinase_ATP_BS"/>
</dbReference>
<evidence type="ECO:0000256" key="4">
    <source>
        <dbReference type="ARBA" id="ARBA00012513"/>
    </source>
</evidence>
<dbReference type="Gramene" id="EFJ35652">
    <property type="protein sequence ID" value="EFJ35652"/>
    <property type="gene ID" value="SELMODRAFT_438534"/>
</dbReference>
<dbReference type="PROSITE" id="PS00107">
    <property type="entry name" value="PROTEIN_KINASE_ATP"/>
    <property type="match status" value="1"/>
</dbReference>
<dbReference type="SUPFAM" id="SSF56112">
    <property type="entry name" value="Protein kinase-like (PK-like)"/>
    <property type="match status" value="1"/>
</dbReference>
<dbReference type="Pfam" id="PF00069">
    <property type="entry name" value="Pkinase"/>
    <property type="match status" value="1"/>
</dbReference>
<evidence type="ECO:0000256" key="17">
    <source>
        <dbReference type="ARBA" id="ARBA00023180"/>
    </source>
</evidence>
<dbReference type="GO" id="GO:0002229">
    <property type="term" value="P:defense response to oomycetes"/>
    <property type="evidence" value="ECO:0007669"/>
    <property type="project" value="UniProtKB-ARBA"/>
</dbReference>
<dbReference type="GO" id="GO:0004674">
    <property type="term" value="F:protein serine/threonine kinase activity"/>
    <property type="evidence" value="ECO:0007669"/>
    <property type="project" value="UniProtKB-KW"/>
</dbReference>
<dbReference type="InParanoid" id="D8QWK9"/>
<evidence type="ECO:0000256" key="8">
    <source>
        <dbReference type="ARBA" id="ARBA00022692"/>
    </source>
</evidence>
<dbReference type="PANTHER" id="PTHR27007">
    <property type="match status" value="1"/>
</dbReference>
<dbReference type="EMBL" id="GL377568">
    <property type="protein sequence ID" value="EFJ35652.1"/>
    <property type="molecule type" value="Genomic_DNA"/>
</dbReference>
<keyword evidence="5" id="KW-1003">Cell membrane</keyword>
<keyword evidence="7" id="KW-0808">Transferase</keyword>
<dbReference type="FunCoup" id="D8QWK9">
    <property type="interactions" value="610"/>
</dbReference>
<evidence type="ECO:0000256" key="10">
    <source>
        <dbReference type="ARBA" id="ARBA00022734"/>
    </source>
</evidence>
<dbReference type="InterPro" id="IPR001220">
    <property type="entry name" value="Legume_lectin_dom"/>
</dbReference>
<evidence type="ECO:0000256" key="11">
    <source>
        <dbReference type="ARBA" id="ARBA00022741"/>
    </source>
</evidence>
<dbReference type="GO" id="GO:0005524">
    <property type="term" value="F:ATP binding"/>
    <property type="evidence" value="ECO:0007669"/>
    <property type="project" value="UniProtKB-UniRule"/>
</dbReference>
<dbReference type="eggNOG" id="ENOG502QT06">
    <property type="taxonomic scope" value="Eukaryota"/>
</dbReference>
<organism evidence="23">
    <name type="scientific">Selaginella moellendorffii</name>
    <name type="common">Spikemoss</name>
    <dbReference type="NCBI Taxonomy" id="88036"/>
    <lineage>
        <taxon>Eukaryota</taxon>
        <taxon>Viridiplantae</taxon>
        <taxon>Streptophyta</taxon>
        <taxon>Embryophyta</taxon>
        <taxon>Tracheophyta</taxon>
        <taxon>Lycopodiopsida</taxon>
        <taxon>Selaginellales</taxon>
        <taxon>Selaginellaceae</taxon>
        <taxon>Selaginella</taxon>
    </lineage>
</organism>
<dbReference type="CDD" id="cd06899">
    <property type="entry name" value="lectin_legume_LecRK_Arcelin_ConA"/>
    <property type="match status" value="1"/>
</dbReference>
<evidence type="ECO:0000256" key="7">
    <source>
        <dbReference type="ARBA" id="ARBA00022679"/>
    </source>
</evidence>
<dbReference type="EC" id="2.7.11.1" evidence="4"/>
<dbReference type="AlphaFoldDB" id="D8QWK9"/>
<feature type="transmembrane region" description="Helical" evidence="19">
    <location>
        <begin position="277"/>
        <end position="302"/>
    </location>
</feature>
<keyword evidence="6" id="KW-0723">Serine/threonine-protein kinase</keyword>
<dbReference type="InterPro" id="IPR000719">
    <property type="entry name" value="Prot_kinase_dom"/>
</dbReference>
<evidence type="ECO:0000256" key="6">
    <source>
        <dbReference type="ARBA" id="ARBA00022527"/>
    </source>
</evidence>
<dbReference type="HOGENOM" id="CLU_000288_62_6_1"/>
<dbReference type="PROSITE" id="PS00307">
    <property type="entry name" value="LECTIN_LEGUME_BETA"/>
    <property type="match status" value="1"/>
</dbReference>
<keyword evidence="17" id="KW-0325">Glycoprotein</keyword>
<evidence type="ECO:0000256" key="2">
    <source>
        <dbReference type="ARBA" id="ARBA00008536"/>
    </source>
</evidence>
<sequence length="626" mass="68302">MAKALAIVLSIVALGATAALDDHARNEFLATGDATFNNGELRLTGNRLASYGRIMKRQEIQLCNASAGAGASFSTEFVFAITKNDSTQVNADGLAFTIAPNLVATSSAGFGRWLGLFDPSANGRASNRIVAVEFDTFRNFPPDYPAFQDIDDNHVGLDINGILSVNSSSLYPRGISLGLGAVAARIDYDAAVQRLRVFVSSDPSFRNLGDPVLEHSVNLCAYVSDVSYVGFSAGSGTANLDFHRILSWNFSSRLERIPSPSPVTVVDGGKKKDRFKVYFIVTASLLALLAALLLLAVVSWLVKNPWSKLGFPSEKKKKKSLSKDLVPLPHEIPYAQLAAATQEFSEHNLLGTGGFGSVYRGILPGENSPVAIKKMARDSHQGEREFLAELQIISKLSHRNLVPLRGWHCARDHRELVLVYDYMPQGSVESALFHKGDALLLLWDARLRILSGLAAALIYLHEDWEQQIIHRDVKCSNVMLDDEFRARLGDFGLARTASHDVSARVTTLAGTLGYIAPEVGVTYKFTPASDVYSYGVVALEVVTGRRVIGSSKEEKDHKAWLLLPWVEEEYAAGKLLGVVDPRLMGIFNAEEATTVLVTALRCVDSNPGNRPTMRQVRNLLSGVLRD</sequence>
<protein>
    <recommendedName>
        <fullName evidence="4">non-specific serine/threonine protein kinase</fullName>
        <ecNumber evidence="4">2.7.11.1</ecNumber>
    </recommendedName>
</protein>
<evidence type="ECO:0000256" key="3">
    <source>
        <dbReference type="ARBA" id="ARBA00010217"/>
    </source>
</evidence>
<dbReference type="FunFam" id="3.30.200.20:FF:000039">
    <property type="entry name" value="receptor-like protein kinase FERONIA"/>
    <property type="match status" value="1"/>
</dbReference>
<keyword evidence="11 18" id="KW-0547">Nucleotide-binding</keyword>
<dbReference type="Proteomes" id="UP000001514">
    <property type="component" value="Unassembled WGS sequence"/>
</dbReference>
<dbReference type="InterPro" id="IPR050528">
    <property type="entry name" value="L-type_Lectin-RKs"/>
</dbReference>
<dbReference type="Pfam" id="PF00139">
    <property type="entry name" value="Lectin_legB"/>
    <property type="match status" value="1"/>
</dbReference>
<feature type="chain" id="PRO_5003121293" description="non-specific serine/threonine protein kinase" evidence="20">
    <location>
        <begin position="20"/>
        <end position="626"/>
    </location>
</feature>
<feature type="signal peptide" evidence="20">
    <location>
        <begin position="1"/>
        <end position="19"/>
    </location>
</feature>
<keyword evidence="16" id="KW-0675">Receptor</keyword>
<comment type="subcellular location">
    <subcellularLocation>
        <location evidence="1">Cell membrane</location>
        <topology evidence="1">Single-pass type I membrane protein</topology>
    </subcellularLocation>
</comment>
<feature type="domain" description="Protein kinase" evidence="21">
    <location>
        <begin position="344"/>
        <end position="624"/>
    </location>
</feature>
<keyword evidence="10" id="KW-0430">Lectin</keyword>
<dbReference type="InterPro" id="IPR008271">
    <property type="entry name" value="Ser/Thr_kinase_AS"/>
</dbReference>
<gene>
    <name evidence="22" type="ORF">SELMODRAFT_438534</name>
</gene>
<evidence type="ECO:0000259" key="21">
    <source>
        <dbReference type="PROSITE" id="PS50011"/>
    </source>
</evidence>
<keyword evidence="9 20" id="KW-0732">Signal</keyword>
<accession>D8QWK9</accession>
<dbReference type="GO" id="GO:0005886">
    <property type="term" value="C:plasma membrane"/>
    <property type="evidence" value="ECO:0000318"/>
    <property type="project" value="GO_Central"/>
</dbReference>
<keyword evidence="23" id="KW-1185">Reference proteome</keyword>
<dbReference type="Gene3D" id="1.10.510.10">
    <property type="entry name" value="Transferase(Phosphotransferase) domain 1"/>
    <property type="match status" value="1"/>
</dbReference>
<dbReference type="Gene3D" id="3.30.200.20">
    <property type="entry name" value="Phosphorylase Kinase, domain 1"/>
    <property type="match status" value="1"/>
</dbReference>
<evidence type="ECO:0000256" key="1">
    <source>
        <dbReference type="ARBA" id="ARBA00004251"/>
    </source>
</evidence>
<comment type="similarity">
    <text evidence="3">In the C-terminal section; belongs to the protein kinase superfamily. Ser/Thr protein kinase family.</text>
</comment>
<evidence type="ECO:0000256" key="9">
    <source>
        <dbReference type="ARBA" id="ARBA00022729"/>
    </source>
</evidence>
<name>D8QWK9_SELML</name>
<evidence type="ECO:0000313" key="22">
    <source>
        <dbReference type="EMBL" id="EFJ35652.1"/>
    </source>
</evidence>
<evidence type="ECO:0000256" key="19">
    <source>
        <dbReference type="SAM" id="Phobius"/>
    </source>
</evidence>
<evidence type="ECO:0000256" key="5">
    <source>
        <dbReference type="ARBA" id="ARBA00022475"/>
    </source>
</evidence>
<dbReference type="PROSITE" id="PS50011">
    <property type="entry name" value="PROTEIN_KINASE_DOM"/>
    <property type="match status" value="1"/>
</dbReference>
<evidence type="ECO:0000256" key="12">
    <source>
        <dbReference type="ARBA" id="ARBA00022777"/>
    </source>
</evidence>
<dbReference type="GO" id="GO:0030246">
    <property type="term" value="F:carbohydrate binding"/>
    <property type="evidence" value="ECO:0007669"/>
    <property type="project" value="UniProtKB-KW"/>
</dbReference>
<proteinExistence type="inferred from homology"/>
<dbReference type="PROSITE" id="PS00108">
    <property type="entry name" value="PROTEIN_KINASE_ST"/>
    <property type="match status" value="1"/>
</dbReference>
<feature type="binding site" evidence="18">
    <location>
        <position position="374"/>
    </location>
    <ligand>
        <name>ATP</name>
        <dbReference type="ChEBI" id="CHEBI:30616"/>
    </ligand>
</feature>
<comment type="similarity">
    <text evidence="2">In the N-terminal section; belongs to the leguminous lectin family.</text>
</comment>
<evidence type="ECO:0000256" key="15">
    <source>
        <dbReference type="ARBA" id="ARBA00023136"/>
    </source>
</evidence>
<reference evidence="22 23" key="1">
    <citation type="journal article" date="2011" name="Science">
        <title>The Selaginella genome identifies genetic changes associated with the evolution of vascular plants.</title>
        <authorList>
            <person name="Banks J.A."/>
            <person name="Nishiyama T."/>
            <person name="Hasebe M."/>
            <person name="Bowman J.L."/>
            <person name="Gribskov M."/>
            <person name="dePamphilis C."/>
            <person name="Albert V.A."/>
            <person name="Aono N."/>
            <person name="Aoyama T."/>
            <person name="Ambrose B.A."/>
            <person name="Ashton N.W."/>
            <person name="Axtell M.J."/>
            <person name="Barker E."/>
            <person name="Barker M.S."/>
            <person name="Bennetzen J.L."/>
            <person name="Bonawitz N.D."/>
            <person name="Chapple C."/>
            <person name="Cheng C."/>
            <person name="Correa L.G."/>
            <person name="Dacre M."/>
            <person name="DeBarry J."/>
            <person name="Dreyer I."/>
            <person name="Elias M."/>
            <person name="Engstrom E.M."/>
            <person name="Estelle M."/>
            <person name="Feng L."/>
            <person name="Finet C."/>
            <person name="Floyd S.K."/>
            <person name="Frommer W.B."/>
            <person name="Fujita T."/>
            <person name="Gramzow L."/>
            <person name="Gutensohn M."/>
            <person name="Harholt J."/>
            <person name="Hattori M."/>
            <person name="Heyl A."/>
            <person name="Hirai T."/>
            <person name="Hiwatashi Y."/>
            <person name="Ishikawa M."/>
            <person name="Iwata M."/>
            <person name="Karol K.G."/>
            <person name="Koehler B."/>
            <person name="Kolukisaoglu U."/>
            <person name="Kubo M."/>
            <person name="Kurata T."/>
            <person name="Lalonde S."/>
            <person name="Li K."/>
            <person name="Li Y."/>
            <person name="Litt A."/>
            <person name="Lyons E."/>
            <person name="Manning G."/>
            <person name="Maruyama T."/>
            <person name="Michael T.P."/>
            <person name="Mikami K."/>
            <person name="Miyazaki S."/>
            <person name="Morinaga S."/>
            <person name="Murata T."/>
            <person name="Mueller-Roeber B."/>
            <person name="Nelson D.R."/>
            <person name="Obara M."/>
            <person name="Oguri Y."/>
            <person name="Olmstead R.G."/>
            <person name="Onodera N."/>
            <person name="Petersen B.L."/>
            <person name="Pils B."/>
            <person name="Prigge M."/>
            <person name="Rensing S.A."/>
            <person name="Riano-Pachon D.M."/>
            <person name="Roberts A.W."/>
            <person name="Sato Y."/>
            <person name="Scheller H.V."/>
            <person name="Schulz B."/>
            <person name="Schulz C."/>
            <person name="Shakirov E.V."/>
            <person name="Shibagaki N."/>
            <person name="Shinohara N."/>
            <person name="Shippen D.E."/>
            <person name="Soerensen I."/>
            <person name="Sotooka R."/>
            <person name="Sugimoto N."/>
            <person name="Sugita M."/>
            <person name="Sumikawa N."/>
            <person name="Tanurdzic M."/>
            <person name="Theissen G."/>
            <person name="Ulvskov P."/>
            <person name="Wakazuki S."/>
            <person name="Weng J.K."/>
            <person name="Willats W.W."/>
            <person name="Wipf D."/>
            <person name="Wolf P.G."/>
            <person name="Yang L."/>
            <person name="Zimmer A.D."/>
            <person name="Zhu Q."/>
            <person name="Mitros T."/>
            <person name="Hellsten U."/>
            <person name="Loque D."/>
            <person name="Otillar R."/>
            <person name="Salamov A."/>
            <person name="Schmutz J."/>
            <person name="Shapiro H."/>
            <person name="Lindquist E."/>
            <person name="Lucas S."/>
            <person name="Rokhsar D."/>
            <person name="Grigoriev I.V."/>
        </authorList>
    </citation>
    <scope>NUCLEOTIDE SEQUENCE [LARGE SCALE GENOMIC DNA]</scope>
</reference>
<dbReference type="InterPro" id="IPR019825">
    <property type="entry name" value="Lectin_legB_Mn/Ca_BS"/>
</dbReference>
<dbReference type="Gene3D" id="2.60.120.200">
    <property type="match status" value="1"/>
</dbReference>
<dbReference type="KEGG" id="smo:SELMODRAFT_438534"/>
<evidence type="ECO:0000256" key="20">
    <source>
        <dbReference type="SAM" id="SignalP"/>
    </source>
</evidence>
<evidence type="ECO:0000313" key="23">
    <source>
        <dbReference type="Proteomes" id="UP000001514"/>
    </source>
</evidence>
<keyword evidence="13 18" id="KW-0067">ATP-binding</keyword>
<dbReference type="InterPro" id="IPR013320">
    <property type="entry name" value="ConA-like_dom_sf"/>
</dbReference>
<evidence type="ECO:0000256" key="13">
    <source>
        <dbReference type="ARBA" id="ARBA00022840"/>
    </source>
</evidence>
<keyword evidence="8 19" id="KW-0812">Transmembrane</keyword>
<dbReference type="FunFam" id="1.10.510.10:FF:000240">
    <property type="entry name" value="Lectin-domain containing receptor kinase A4.3"/>
    <property type="match status" value="1"/>
</dbReference>
<keyword evidence="12" id="KW-0418">Kinase</keyword>
<dbReference type="SUPFAM" id="SSF49899">
    <property type="entry name" value="Concanavalin A-like lectins/glucanases"/>
    <property type="match status" value="1"/>
</dbReference>
<keyword evidence="15 19" id="KW-0472">Membrane</keyword>
<evidence type="ECO:0000256" key="16">
    <source>
        <dbReference type="ARBA" id="ARBA00023170"/>
    </source>
</evidence>